<evidence type="ECO:0000256" key="1">
    <source>
        <dbReference type="SAM" id="MobiDB-lite"/>
    </source>
</evidence>
<gene>
    <name evidence="3" type="ORF">ACIGW0_30610</name>
</gene>
<dbReference type="RefSeq" id="WP_399621282.1">
    <property type="nucleotide sequence ID" value="NZ_JBITYT010000020.1"/>
</dbReference>
<feature type="domain" description="Amphi-Trp" evidence="2">
    <location>
        <begin position="4"/>
        <end position="80"/>
    </location>
</feature>
<dbReference type="Pfam" id="PF20068">
    <property type="entry name" value="Amphi-Trp"/>
    <property type="match status" value="1"/>
</dbReference>
<reference evidence="3 4" key="1">
    <citation type="submission" date="2024-10" db="EMBL/GenBank/DDBJ databases">
        <title>The Natural Products Discovery Center: Release of the First 8490 Sequenced Strains for Exploring Actinobacteria Biosynthetic Diversity.</title>
        <authorList>
            <person name="Kalkreuter E."/>
            <person name="Kautsar S.A."/>
            <person name="Yang D."/>
            <person name="Bader C.D."/>
            <person name="Teijaro C.N."/>
            <person name="Fluegel L."/>
            <person name="Davis C.M."/>
            <person name="Simpson J.R."/>
            <person name="Lauterbach L."/>
            <person name="Steele A.D."/>
            <person name="Gui C."/>
            <person name="Meng S."/>
            <person name="Li G."/>
            <person name="Viehrig K."/>
            <person name="Ye F."/>
            <person name="Su P."/>
            <person name="Kiefer A.F."/>
            <person name="Nichols A."/>
            <person name="Cepeda A.J."/>
            <person name="Yan W."/>
            <person name="Fan B."/>
            <person name="Jiang Y."/>
            <person name="Adhikari A."/>
            <person name="Zheng C.-J."/>
            <person name="Schuster L."/>
            <person name="Cowan T.M."/>
            <person name="Smanski M.J."/>
            <person name="Chevrette M.G."/>
            <person name="De Carvalho L.P.S."/>
            <person name="Shen B."/>
        </authorList>
    </citation>
    <scope>NUCLEOTIDE SEQUENCE [LARGE SCALE GENOMIC DNA]</scope>
    <source>
        <strain evidence="3 4">NPDC053346</strain>
    </source>
</reference>
<comment type="caution">
    <text evidence="3">The sequence shown here is derived from an EMBL/GenBank/DDBJ whole genome shotgun (WGS) entry which is preliminary data.</text>
</comment>
<dbReference type="Proteomes" id="UP001614391">
    <property type="component" value="Unassembled WGS sequence"/>
</dbReference>
<dbReference type="EMBL" id="JBITYT010000020">
    <property type="protein sequence ID" value="MFI9123695.1"/>
    <property type="molecule type" value="Genomic_DNA"/>
</dbReference>
<proteinExistence type="predicted"/>
<evidence type="ECO:0000313" key="3">
    <source>
        <dbReference type="EMBL" id="MFI9123695.1"/>
    </source>
</evidence>
<name>A0ABW8D582_STRBI</name>
<feature type="region of interest" description="Disordered" evidence="1">
    <location>
        <begin position="72"/>
        <end position="156"/>
    </location>
</feature>
<feature type="compositionally biased region" description="Acidic residues" evidence="1">
    <location>
        <begin position="90"/>
        <end position="105"/>
    </location>
</feature>
<accession>A0ABW8D582</accession>
<evidence type="ECO:0000259" key="2">
    <source>
        <dbReference type="Pfam" id="PF20068"/>
    </source>
</evidence>
<protein>
    <submittedName>
        <fullName evidence="3">Amphi-Trp domain-containing protein</fullName>
    </submittedName>
</protein>
<feature type="compositionally biased region" description="Basic and acidic residues" evidence="1">
    <location>
        <begin position="78"/>
        <end position="89"/>
    </location>
</feature>
<evidence type="ECO:0000313" key="4">
    <source>
        <dbReference type="Proteomes" id="UP001614391"/>
    </source>
</evidence>
<dbReference type="InterPro" id="IPR027598">
    <property type="entry name" value="Amphi-Trp_dom"/>
</dbReference>
<keyword evidence="4" id="KW-1185">Reference proteome</keyword>
<sequence length="156" mass="16966">MKDLKFEQKRSVSRLEAAEQLMALATALKEGGDVEWDIGHGRLGLHVPDELRTEIEVETGEGEVELEIELKWPVAGARPERGKSRRSAEPEEAAEAEETAEAEEATETRRPAKAPAGRKERAGHRKAAPPEPKPKRSGTGTGTRRSAPAKRSAPSS</sequence>
<feature type="compositionally biased region" description="Low complexity" evidence="1">
    <location>
        <begin position="144"/>
        <end position="156"/>
    </location>
</feature>
<dbReference type="NCBIfam" id="TIGR04354">
    <property type="entry name" value="amphi-Trp"/>
    <property type="match status" value="1"/>
</dbReference>
<organism evidence="3 4">
    <name type="scientific">Streptomyces bikiniensis</name>
    <dbReference type="NCBI Taxonomy" id="1896"/>
    <lineage>
        <taxon>Bacteria</taxon>
        <taxon>Bacillati</taxon>
        <taxon>Actinomycetota</taxon>
        <taxon>Actinomycetes</taxon>
        <taxon>Kitasatosporales</taxon>
        <taxon>Streptomycetaceae</taxon>
        <taxon>Streptomyces</taxon>
    </lineage>
</organism>